<accession>A0ABQ9WWK4</accession>
<gene>
    <name evidence="2" type="ORF">BLNAU_21401</name>
</gene>
<dbReference type="EMBL" id="JARBJD010000333">
    <property type="protein sequence ID" value="KAK2943698.1"/>
    <property type="molecule type" value="Genomic_DNA"/>
</dbReference>
<protein>
    <submittedName>
        <fullName evidence="2">Uncharacterized protein</fullName>
    </submittedName>
</protein>
<name>A0ABQ9WWK4_9EUKA</name>
<evidence type="ECO:0000256" key="1">
    <source>
        <dbReference type="SAM" id="MobiDB-lite"/>
    </source>
</evidence>
<feature type="region of interest" description="Disordered" evidence="1">
    <location>
        <begin position="156"/>
        <end position="190"/>
    </location>
</feature>
<organism evidence="2 3">
    <name type="scientific">Blattamonas nauphoetae</name>
    <dbReference type="NCBI Taxonomy" id="2049346"/>
    <lineage>
        <taxon>Eukaryota</taxon>
        <taxon>Metamonada</taxon>
        <taxon>Preaxostyla</taxon>
        <taxon>Oxymonadida</taxon>
        <taxon>Blattamonas</taxon>
    </lineage>
</organism>
<dbReference type="Proteomes" id="UP001281761">
    <property type="component" value="Unassembled WGS sequence"/>
</dbReference>
<feature type="region of interest" description="Disordered" evidence="1">
    <location>
        <begin position="104"/>
        <end position="136"/>
    </location>
</feature>
<evidence type="ECO:0000313" key="2">
    <source>
        <dbReference type="EMBL" id="KAK2943698.1"/>
    </source>
</evidence>
<sequence length="210" mass="23569">MLPWSDSLARCLVAENLLDPLYNRADLSILRMPLPLFEAILTMFHFDEQDAVGVHTNAVQPAESITTPQFSASASPVTTPSIIIPNPQSSERLGWDTALYPVNKAGQNQNTPCARRDRSARTPNPWYSGDVRPNNVHQPVEGEEIIQFVTFAIPVKHPDSPSRRDSSSSGYIHSSQTRKEAPNIIPNWERYQTDDTNIQLMHHRSSKTNL</sequence>
<comment type="caution">
    <text evidence="2">The sequence shown here is derived from an EMBL/GenBank/DDBJ whole genome shotgun (WGS) entry which is preliminary data.</text>
</comment>
<evidence type="ECO:0000313" key="3">
    <source>
        <dbReference type="Proteomes" id="UP001281761"/>
    </source>
</evidence>
<feature type="compositionally biased region" description="Basic and acidic residues" evidence="1">
    <location>
        <begin position="156"/>
        <end position="166"/>
    </location>
</feature>
<keyword evidence="3" id="KW-1185">Reference proteome</keyword>
<reference evidence="2 3" key="1">
    <citation type="journal article" date="2022" name="bioRxiv">
        <title>Genomics of Preaxostyla Flagellates Illuminates Evolutionary Transitions and the Path Towards Mitochondrial Loss.</title>
        <authorList>
            <person name="Novak L.V.F."/>
            <person name="Treitli S.C."/>
            <person name="Pyrih J."/>
            <person name="Halakuc P."/>
            <person name="Pipaliya S.V."/>
            <person name="Vacek V."/>
            <person name="Brzon O."/>
            <person name="Soukal P."/>
            <person name="Eme L."/>
            <person name="Dacks J.B."/>
            <person name="Karnkowska A."/>
            <person name="Elias M."/>
            <person name="Hampl V."/>
        </authorList>
    </citation>
    <scope>NUCLEOTIDE SEQUENCE [LARGE SCALE GENOMIC DNA]</scope>
    <source>
        <strain evidence="2">NAU3</strain>
        <tissue evidence="2">Gut</tissue>
    </source>
</reference>
<proteinExistence type="predicted"/>